<feature type="region of interest" description="Disordered" evidence="1">
    <location>
        <begin position="1"/>
        <end position="20"/>
    </location>
</feature>
<evidence type="ECO:0000313" key="2">
    <source>
        <dbReference type="EMBL" id="VDP66224.1"/>
    </source>
</evidence>
<evidence type="ECO:0000313" key="3">
    <source>
        <dbReference type="Proteomes" id="UP000272942"/>
    </source>
</evidence>
<dbReference type="OrthoDB" id="10484116at2759"/>
<organism evidence="4">
    <name type="scientific">Echinostoma caproni</name>
    <dbReference type="NCBI Taxonomy" id="27848"/>
    <lineage>
        <taxon>Eukaryota</taxon>
        <taxon>Metazoa</taxon>
        <taxon>Spiralia</taxon>
        <taxon>Lophotrochozoa</taxon>
        <taxon>Platyhelminthes</taxon>
        <taxon>Trematoda</taxon>
        <taxon>Digenea</taxon>
        <taxon>Plagiorchiida</taxon>
        <taxon>Echinostomata</taxon>
        <taxon>Echinostomatoidea</taxon>
        <taxon>Echinostomatidae</taxon>
        <taxon>Echinostoma</taxon>
    </lineage>
</organism>
<proteinExistence type="predicted"/>
<dbReference type="EMBL" id="UZAN01039566">
    <property type="protein sequence ID" value="VDP66224.1"/>
    <property type="molecule type" value="Genomic_DNA"/>
</dbReference>
<reference evidence="2 3" key="2">
    <citation type="submission" date="2018-11" db="EMBL/GenBank/DDBJ databases">
        <authorList>
            <consortium name="Pathogen Informatics"/>
        </authorList>
    </citation>
    <scope>NUCLEOTIDE SEQUENCE [LARGE SCALE GENOMIC DNA]</scope>
    <source>
        <strain evidence="2 3">Egypt</strain>
    </source>
</reference>
<gene>
    <name evidence="2" type="ORF">ECPE_LOCUS2358</name>
</gene>
<dbReference type="AlphaFoldDB" id="A0A183A5X3"/>
<reference evidence="4" key="1">
    <citation type="submission" date="2016-06" db="UniProtKB">
        <authorList>
            <consortium name="WormBaseParasite"/>
        </authorList>
    </citation>
    <scope>IDENTIFICATION</scope>
</reference>
<evidence type="ECO:0000313" key="4">
    <source>
        <dbReference type="WBParaSite" id="ECPE_0000235801-mRNA-1"/>
    </source>
</evidence>
<name>A0A183A5X3_9TREM</name>
<dbReference type="WBParaSite" id="ECPE_0000235801-mRNA-1">
    <property type="protein sequence ID" value="ECPE_0000235801-mRNA-1"/>
    <property type="gene ID" value="ECPE_0000235801"/>
</dbReference>
<protein>
    <submittedName>
        <fullName evidence="4">Nas2_N domain-containing protein</fullName>
    </submittedName>
</protein>
<evidence type="ECO:0000256" key="1">
    <source>
        <dbReference type="SAM" id="MobiDB-lite"/>
    </source>
</evidence>
<dbReference type="Proteomes" id="UP000272942">
    <property type="component" value="Unassembled WGS sequence"/>
</dbReference>
<sequence>MLYSSTINQNGTTDAYTPSSDEFLSGGGMSAFVVSADEQSQTNVTPGISVDDVFSCAVIQDALEAEERTQLIQSRTRAQIESLLQFSLGSKVDQFVGVGCTGDSDARWELHNELAILEDAKIVINRQIEEVKRHYARIMQGKLSLPIVDKTNPITTEHDVRGSDACLGGVINCTKERSYSLDDLRSSEF</sequence>
<accession>A0A183A5X3</accession>
<keyword evidence="3" id="KW-1185">Reference proteome</keyword>